<dbReference type="PRINTS" id="PR00682">
    <property type="entry name" value="IPNSYNTHASE"/>
</dbReference>
<dbReference type="Pfam" id="PF03171">
    <property type="entry name" value="2OG-FeII_Oxy"/>
    <property type="match status" value="1"/>
</dbReference>
<dbReference type="AlphaFoldDB" id="A0AAV9X757"/>
<dbReference type="SUPFAM" id="SSF51197">
    <property type="entry name" value="Clavaminate synthase-like"/>
    <property type="match status" value="1"/>
</dbReference>
<keyword evidence="3 5" id="KW-0560">Oxidoreductase</keyword>
<comment type="caution">
    <text evidence="7">The sequence shown here is derived from an EMBL/GenBank/DDBJ whole genome shotgun (WGS) entry which is preliminary data.</text>
</comment>
<feature type="domain" description="Fe2OG dioxygenase" evidence="6">
    <location>
        <begin position="197"/>
        <end position="316"/>
    </location>
</feature>
<keyword evidence="4 5" id="KW-0408">Iron</keyword>
<dbReference type="GO" id="GO:0046872">
    <property type="term" value="F:metal ion binding"/>
    <property type="evidence" value="ECO:0007669"/>
    <property type="project" value="UniProtKB-KW"/>
</dbReference>
<dbReference type="EMBL" id="JAVHJO010000008">
    <property type="protein sequence ID" value="KAK6537923.1"/>
    <property type="molecule type" value="Genomic_DNA"/>
</dbReference>
<evidence type="ECO:0000256" key="3">
    <source>
        <dbReference type="ARBA" id="ARBA00023002"/>
    </source>
</evidence>
<dbReference type="PANTHER" id="PTHR10209">
    <property type="entry name" value="OXIDOREDUCTASE, 2OG-FE II OXYGENASE FAMILY PROTEIN"/>
    <property type="match status" value="1"/>
</dbReference>
<dbReference type="Pfam" id="PF14226">
    <property type="entry name" value="DIOX_N"/>
    <property type="match status" value="1"/>
</dbReference>
<gene>
    <name evidence="7" type="ORF">TWF694_010819</name>
</gene>
<organism evidence="7 8">
    <name type="scientific">Orbilia ellipsospora</name>
    <dbReference type="NCBI Taxonomy" id="2528407"/>
    <lineage>
        <taxon>Eukaryota</taxon>
        <taxon>Fungi</taxon>
        <taxon>Dikarya</taxon>
        <taxon>Ascomycota</taxon>
        <taxon>Pezizomycotina</taxon>
        <taxon>Orbiliomycetes</taxon>
        <taxon>Orbiliales</taxon>
        <taxon>Orbiliaceae</taxon>
        <taxon>Orbilia</taxon>
    </lineage>
</organism>
<dbReference type="GO" id="GO:0016491">
    <property type="term" value="F:oxidoreductase activity"/>
    <property type="evidence" value="ECO:0007669"/>
    <property type="project" value="UniProtKB-KW"/>
</dbReference>
<dbReference type="InterPro" id="IPR044861">
    <property type="entry name" value="IPNS-like_FE2OG_OXY"/>
</dbReference>
<evidence type="ECO:0000256" key="1">
    <source>
        <dbReference type="ARBA" id="ARBA00008056"/>
    </source>
</evidence>
<evidence type="ECO:0000313" key="7">
    <source>
        <dbReference type="EMBL" id="KAK6537923.1"/>
    </source>
</evidence>
<proteinExistence type="inferred from homology"/>
<dbReference type="Proteomes" id="UP001365542">
    <property type="component" value="Unassembled WGS sequence"/>
</dbReference>
<dbReference type="PROSITE" id="PS51471">
    <property type="entry name" value="FE2OG_OXY"/>
    <property type="match status" value="1"/>
</dbReference>
<dbReference type="PANTHER" id="PTHR10209:SF881">
    <property type="entry name" value="FI07970P-RELATED"/>
    <property type="match status" value="1"/>
</dbReference>
<name>A0AAV9X757_9PEZI</name>
<reference evidence="7 8" key="1">
    <citation type="submission" date="2019-10" db="EMBL/GenBank/DDBJ databases">
        <authorList>
            <person name="Palmer J.M."/>
        </authorList>
    </citation>
    <scope>NUCLEOTIDE SEQUENCE [LARGE SCALE GENOMIC DNA]</scope>
    <source>
        <strain evidence="7 8">TWF694</strain>
    </source>
</reference>
<keyword evidence="2 5" id="KW-0479">Metal-binding</keyword>
<evidence type="ECO:0000256" key="2">
    <source>
        <dbReference type="ARBA" id="ARBA00022723"/>
    </source>
</evidence>
<keyword evidence="8" id="KW-1185">Reference proteome</keyword>
<dbReference type="Gene3D" id="2.60.120.330">
    <property type="entry name" value="B-lactam Antibiotic, Isopenicillin N Synthase, Chain"/>
    <property type="match status" value="1"/>
</dbReference>
<dbReference type="InterPro" id="IPR027443">
    <property type="entry name" value="IPNS-like_sf"/>
</dbReference>
<dbReference type="GO" id="GO:0044283">
    <property type="term" value="P:small molecule biosynthetic process"/>
    <property type="evidence" value="ECO:0007669"/>
    <property type="project" value="UniProtKB-ARBA"/>
</dbReference>
<evidence type="ECO:0000256" key="4">
    <source>
        <dbReference type="ARBA" id="ARBA00023004"/>
    </source>
</evidence>
<dbReference type="InterPro" id="IPR026992">
    <property type="entry name" value="DIOX_N"/>
</dbReference>
<sequence length="355" mass="40280">MPENKTFPSPKVQATDIVSEIPVIDFSQFTKGDASARDEVSKSMVDAFRKYGFVYLINHSIPEYSISQAFRMSKLFFDLPLSSKTQAPHPPGFQIHRGYSHPGLEKVTDLSLGLHPKITKSLARKVPDLKESFEIGADANSEQPNVWLPPNLMPGFRGSMTGFYWTLAEFSKEILRALALGIGLGDENYLQKFYTGEHNQLRLLHYPEVEAKVLEQRKAVRIATHCDWSAFTLLFQDDCGGLEIESPTEPGKFIEVEPIKNACLVNIGDLMARWSNDILRSTPHRVGLPPLQDRYISTKQMRITRARYSIPYFVTTTPDSVIECLPPCVDEKNPAKYEPITQREYNLMRASMNYN</sequence>
<accession>A0AAV9X757</accession>
<evidence type="ECO:0000256" key="5">
    <source>
        <dbReference type="RuleBase" id="RU003682"/>
    </source>
</evidence>
<evidence type="ECO:0000259" key="6">
    <source>
        <dbReference type="PROSITE" id="PS51471"/>
    </source>
</evidence>
<comment type="similarity">
    <text evidence="1 5">Belongs to the iron/ascorbate-dependent oxidoreductase family.</text>
</comment>
<dbReference type="InterPro" id="IPR005123">
    <property type="entry name" value="Oxoglu/Fe-dep_dioxygenase_dom"/>
</dbReference>
<protein>
    <recommendedName>
        <fullName evidence="6">Fe2OG dioxygenase domain-containing protein</fullName>
    </recommendedName>
</protein>
<evidence type="ECO:0000313" key="8">
    <source>
        <dbReference type="Proteomes" id="UP001365542"/>
    </source>
</evidence>